<sequence>MNITSDAYYTPEYLYQKKRQLEQSLRYQTDQRYYASTPREYMSVSTRHTKEMRSASASASSSATPSKKPVMKNIRPKVVPATTPSPLNLVRNGDEVEIEYECDSDDQLREELTPAQLTAMQNKFIKRHCREQRRISRSRYDDHFPYDSFERQVQSPQQSLSRRKVNQNNDYYLKQKQRFDVADTSLKPKLYTHKTFREVFEDKTENKSRYNPMDIVFDKKEGEYSSSDGSKKRLLSGVKFMKDKYNDYDYYENRIRKSESNGAMKNNSVSSPVSGGDHKQSPSGAKNTNIEKQSPSGAKNTIIEKQSPSGAKKTIIDGGNKEGKSKGESIFVSGDDEEPNTKINQARLKQLLKKKLKQASKELGRDFDSYIDEAKKQKIVDKIVEKLVEGEVKEEEKPSVKPKKEEGETKKKEEKKAEKEEKVDVEVEVVEEKTNKCEPTSLLVPCVNYIKSWFPVGKQDEKEVTIPIDKPDVQSKQASSTSKELVPIKAASPKTATAPAPTPPPPPPSTTPAAPPDNAQLLKNPRIKKFTRGSKLIFANWNEPAIKMFNGNLAVPQKNSKPSLLPPPESTSISHIVEDTPTEFIIELDSENEEIESMSEELYYNPTTKQLETQPPPSSSASSHHTLAIEGAPSSQEQLYNLIDTQKPIEVISNLITMLKKFQIMRIIFSPIDVFGDFFPNLQMVVLIVELLLFMWILFELSRLIDALCIMIKAICAPMIAVGRFMNKIM</sequence>
<dbReference type="Proteomes" id="UP001202479">
    <property type="component" value="Unassembled WGS sequence"/>
</dbReference>
<dbReference type="EMBL" id="JAHUZD010000037">
    <property type="protein sequence ID" value="KAI3405409.2"/>
    <property type="molecule type" value="Genomic_DNA"/>
</dbReference>
<feature type="compositionally biased region" description="Low complexity" evidence="1">
    <location>
        <begin position="54"/>
        <end position="63"/>
    </location>
</feature>
<proteinExistence type="predicted"/>
<accession>A0AAI9WYU4</accession>
<feature type="region of interest" description="Disordered" evidence="1">
    <location>
        <begin position="391"/>
        <end position="426"/>
    </location>
</feature>
<name>A0AAI9WYU4_9ASCO</name>
<feature type="compositionally biased region" description="Pro residues" evidence="1">
    <location>
        <begin position="500"/>
        <end position="515"/>
    </location>
</feature>
<keyword evidence="2" id="KW-1133">Transmembrane helix</keyword>
<feature type="transmembrane region" description="Helical" evidence="2">
    <location>
        <begin position="705"/>
        <end position="726"/>
    </location>
</feature>
<dbReference type="GeneID" id="73379422"/>
<feature type="compositionally biased region" description="Polar residues" evidence="1">
    <location>
        <begin position="474"/>
        <end position="483"/>
    </location>
</feature>
<keyword evidence="4" id="KW-1185">Reference proteome</keyword>
<gene>
    <name evidence="3" type="ORF">KGF56_001805</name>
</gene>
<dbReference type="AlphaFoldDB" id="A0AAI9WYU4"/>
<reference evidence="3" key="1">
    <citation type="journal article" date="2022" name="DNA Res.">
        <title>Genome analysis of five recently described species of the CUG-Ser clade uncovers Candida theae as a new hybrid lineage with pathogenic potential in the Candida parapsilosis species complex.</title>
        <authorList>
            <person name="Mixao V."/>
            <person name="Del Olmo V."/>
            <person name="Hegedusova E."/>
            <person name="Saus E."/>
            <person name="Pryszcz L."/>
            <person name="Cillingova A."/>
            <person name="Nosek J."/>
            <person name="Gabaldon T."/>
        </authorList>
    </citation>
    <scope>NUCLEOTIDE SEQUENCE</scope>
    <source>
        <strain evidence="3">CBS 10844</strain>
    </source>
</reference>
<feature type="region of interest" description="Disordered" evidence="1">
    <location>
        <begin position="38"/>
        <end position="69"/>
    </location>
</feature>
<organism evidence="3 4">
    <name type="scientific">Candida oxycetoniae</name>
    <dbReference type="NCBI Taxonomy" id="497107"/>
    <lineage>
        <taxon>Eukaryota</taxon>
        <taxon>Fungi</taxon>
        <taxon>Dikarya</taxon>
        <taxon>Ascomycota</taxon>
        <taxon>Saccharomycotina</taxon>
        <taxon>Pichiomycetes</taxon>
        <taxon>Debaryomycetaceae</taxon>
        <taxon>Candida/Lodderomyces clade</taxon>
        <taxon>Candida</taxon>
    </lineage>
</organism>
<protein>
    <submittedName>
        <fullName evidence="3">Uncharacterized protein</fullName>
    </submittedName>
</protein>
<comment type="caution">
    <text evidence="3">The sequence shown here is derived from an EMBL/GenBank/DDBJ whole genome shotgun (WGS) entry which is preliminary data.</text>
</comment>
<evidence type="ECO:0000256" key="1">
    <source>
        <dbReference type="SAM" id="MobiDB-lite"/>
    </source>
</evidence>
<dbReference type="RefSeq" id="XP_049181154.1">
    <property type="nucleotide sequence ID" value="XM_049322966.1"/>
</dbReference>
<feature type="region of interest" description="Disordered" evidence="1">
    <location>
        <begin position="468"/>
        <end position="526"/>
    </location>
</feature>
<evidence type="ECO:0000256" key="2">
    <source>
        <dbReference type="SAM" id="Phobius"/>
    </source>
</evidence>
<feature type="region of interest" description="Disordered" evidence="1">
    <location>
        <begin position="259"/>
        <end position="339"/>
    </location>
</feature>
<feature type="compositionally biased region" description="Polar residues" evidence="1">
    <location>
        <begin position="281"/>
        <end position="309"/>
    </location>
</feature>
<feature type="compositionally biased region" description="Polar residues" evidence="1">
    <location>
        <begin position="260"/>
        <end position="273"/>
    </location>
</feature>
<evidence type="ECO:0000313" key="4">
    <source>
        <dbReference type="Proteomes" id="UP001202479"/>
    </source>
</evidence>
<evidence type="ECO:0000313" key="3">
    <source>
        <dbReference type="EMBL" id="KAI3405409.2"/>
    </source>
</evidence>
<keyword evidence="2" id="KW-0472">Membrane</keyword>
<feature type="compositionally biased region" description="Low complexity" evidence="1">
    <location>
        <begin position="489"/>
        <end position="499"/>
    </location>
</feature>
<keyword evidence="2" id="KW-0812">Transmembrane</keyword>